<dbReference type="AlphaFoldDB" id="A0ABD0YY18"/>
<organism evidence="3 4">
    <name type="scientific">Ranatra chinensis</name>
    <dbReference type="NCBI Taxonomy" id="642074"/>
    <lineage>
        <taxon>Eukaryota</taxon>
        <taxon>Metazoa</taxon>
        <taxon>Ecdysozoa</taxon>
        <taxon>Arthropoda</taxon>
        <taxon>Hexapoda</taxon>
        <taxon>Insecta</taxon>
        <taxon>Pterygota</taxon>
        <taxon>Neoptera</taxon>
        <taxon>Paraneoptera</taxon>
        <taxon>Hemiptera</taxon>
        <taxon>Heteroptera</taxon>
        <taxon>Panheteroptera</taxon>
        <taxon>Nepomorpha</taxon>
        <taxon>Nepidae</taxon>
        <taxon>Ranatrinae</taxon>
        <taxon>Ranatra</taxon>
    </lineage>
</organism>
<protein>
    <submittedName>
        <fullName evidence="3">Uncharacterized protein</fullName>
    </submittedName>
</protein>
<sequence length="253" mass="28251">MVASEVVLVVVLASWGMPTLQGSQLEAESHGVFWCPDAASKADCFRKRLLDALDQLATGDEDIRLNRYIQLVKIDANATESSKVSGFGHILHHQRWCMKLRFTLQLSELNGPDGRVAETGSGYDGPRNEADDGSKARTFVDAVEEKLKAVLRTHSIRIHLSPQGDVDAEARRLRYKKAFPLMVAGFVMMSSFLVPLGFQFMAMLGGKALLLSKIALLFSLYQGYNRNTGGYPQTPNPHLYRPWRRINSQKNIN</sequence>
<feature type="signal peptide" evidence="2">
    <location>
        <begin position="1"/>
        <end position="22"/>
    </location>
</feature>
<evidence type="ECO:0000313" key="3">
    <source>
        <dbReference type="EMBL" id="KAL1140853.1"/>
    </source>
</evidence>
<keyword evidence="2" id="KW-0732">Signal</keyword>
<gene>
    <name evidence="3" type="ORF">AAG570_000781</name>
</gene>
<evidence type="ECO:0000256" key="1">
    <source>
        <dbReference type="SAM" id="Phobius"/>
    </source>
</evidence>
<reference evidence="3 4" key="1">
    <citation type="submission" date="2024-07" db="EMBL/GenBank/DDBJ databases">
        <title>Chromosome-level genome assembly of the water stick insect Ranatra chinensis (Heteroptera: Nepidae).</title>
        <authorList>
            <person name="Liu X."/>
        </authorList>
    </citation>
    <scope>NUCLEOTIDE SEQUENCE [LARGE SCALE GENOMIC DNA]</scope>
    <source>
        <strain evidence="3">Cailab_2021Rc</strain>
        <tissue evidence="3">Muscle</tissue>
    </source>
</reference>
<keyword evidence="1" id="KW-1133">Transmembrane helix</keyword>
<name>A0ABD0YY18_9HEMI</name>
<keyword evidence="1" id="KW-0812">Transmembrane</keyword>
<dbReference type="PANTHER" id="PTHR21879:SF8">
    <property type="entry name" value="OSIRIS 23"/>
    <property type="match status" value="1"/>
</dbReference>
<dbReference type="EMBL" id="JBFDAA010000001">
    <property type="protein sequence ID" value="KAL1140853.1"/>
    <property type="molecule type" value="Genomic_DNA"/>
</dbReference>
<feature type="transmembrane region" description="Helical" evidence="1">
    <location>
        <begin position="178"/>
        <end position="198"/>
    </location>
</feature>
<dbReference type="Proteomes" id="UP001558652">
    <property type="component" value="Unassembled WGS sequence"/>
</dbReference>
<evidence type="ECO:0000256" key="2">
    <source>
        <dbReference type="SAM" id="SignalP"/>
    </source>
</evidence>
<proteinExistence type="predicted"/>
<feature type="chain" id="PRO_5044744922" evidence="2">
    <location>
        <begin position="23"/>
        <end position="253"/>
    </location>
</feature>
<keyword evidence="1" id="KW-0472">Membrane</keyword>
<dbReference type="PANTHER" id="PTHR21879">
    <property type="entry name" value="FI03362P-RELATED-RELATED"/>
    <property type="match status" value="1"/>
</dbReference>
<keyword evidence="4" id="KW-1185">Reference proteome</keyword>
<evidence type="ECO:0000313" key="4">
    <source>
        <dbReference type="Proteomes" id="UP001558652"/>
    </source>
</evidence>
<comment type="caution">
    <text evidence="3">The sequence shown here is derived from an EMBL/GenBank/DDBJ whole genome shotgun (WGS) entry which is preliminary data.</text>
</comment>
<dbReference type="InterPro" id="IPR012464">
    <property type="entry name" value="DUF1676"/>
</dbReference>
<dbReference type="Pfam" id="PF07898">
    <property type="entry name" value="DUF1676"/>
    <property type="match status" value="1"/>
</dbReference>
<accession>A0ABD0YY18</accession>